<dbReference type="AlphaFoldDB" id="A0A1D9MIL5"/>
<dbReference type="Pfam" id="PF02146">
    <property type="entry name" value="SIR2"/>
    <property type="match status" value="1"/>
</dbReference>
<dbReference type="Proteomes" id="UP000176288">
    <property type="component" value="Chromosome"/>
</dbReference>
<evidence type="ECO:0000313" key="7">
    <source>
        <dbReference type="Proteomes" id="UP000176288"/>
    </source>
</evidence>
<reference evidence="6 7" key="1">
    <citation type="submission" date="2016-10" db="EMBL/GenBank/DDBJ databases">
        <title>Actinomyces aegypiusis sp. nov., isolated from the Aegypius monachus in Qinghai Tibet Plateau China.</title>
        <authorList>
            <person name="Wang Y."/>
        </authorList>
    </citation>
    <scope>NUCLEOTIDE SEQUENCE [LARGE SCALE GENOMIC DNA]</scope>
    <source>
        <strain evidence="6 7">VUL4_3</strain>
    </source>
</reference>
<dbReference type="RefSeq" id="WP_071163611.1">
    <property type="nucleotide sequence ID" value="NZ_CP017812.1"/>
</dbReference>
<dbReference type="EMBL" id="CP017812">
    <property type="protein sequence ID" value="AOZ72145.1"/>
    <property type="molecule type" value="Genomic_DNA"/>
</dbReference>
<evidence type="ECO:0000313" key="6">
    <source>
        <dbReference type="EMBL" id="AOZ72145.1"/>
    </source>
</evidence>
<evidence type="ECO:0000256" key="4">
    <source>
        <dbReference type="PROSITE-ProRule" id="PRU00236"/>
    </source>
</evidence>
<dbReference type="InterPro" id="IPR029035">
    <property type="entry name" value="DHS-like_NAD/FAD-binding_dom"/>
</dbReference>
<dbReference type="PANTHER" id="PTHR11085">
    <property type="entry name" value="NAD-DEPENDENT PROTEIN DEACYLASE SIRTUIN-5, MITOCHONDRIAL-RELATED"/>
    <property type="match status" value="1"/>
</dbReference>
<dbReference type="GO" id="GO:0017136">
    <property type="term" value="F:histone deacetylase activity, NAD-dependent"/>
    <property type="evidence" value="ECO:0007669"/>
    <property type="project" value="TreeGrafter"/>
</dbReference>
<keyword evidence="2" id="KW-0808">Transferase</keyword>
<dbReference type="InterPro" id="IPR050134">
    <property type="entry name" value="NAD-dep_sirtuin_deacylases"/>
</dbReference>
<evidence type="ECO:0000256" key="3">
    <source>
        <dbReference type="ARBA" id="ARBA00023027"/>
    </source>
</evidence>
<dbReference type="OrthoDB" id="9800582at2"/>
<dbReference type="NCBIfam" id="NF001752">
    <property type="entry name" value="PRK00481.1-1"/>
    <property type="match status" value="1"/>
</dbReference>
<dbReference type="InterPro" id="IPR026591">
    <property type="entry name" value="Sirtuin_cat_small_dom_sf"/>
</dbReference>
<dbReference type="Gene3D" id="3.30.1600.10">
    <property type="entry name" value="SIR2/SIRT2 'Small Domain"/>
    <property type="match status" value="1"/>
</dbReference>
<dbReference type="PROSITE" id="PS50305">
    <property type="entry name" value="SIRTUIN"/>
    <property type="match status" value="1"/>
</dbReference>
<comment type="caution">
    <text evidence="4">Lacks conserved residue(s) required for the propagation of feature annotation.</text>
</comment>
<gene>
    <name evidence="6" type="ORF">BK816_01570</name>
</gene>
<evidence type="ECO:0000256" key="2">
    <source>
        <dbReference type="ARBA" id="ARBA00022679"/>
    </source>
</evidence>
<accession>A0A1D9MIL5</accession>
<feature type="domain" description="Deacetylase sirtuin-type" evidence="5">
    <location>
        <begin position="1"/>
        <end position="247"/>
    </location>
</feature>
<dbReference type="SUPFAM" id="SSF52467">
    <property type="entry name" value="DHS-like NAD/FAD-binding domain"/>
    <property type="match status" value="1"/>
</dbReference>
<dbReference type="KEGG" id="avu:BK816_01570"/>
<dbReference type="InterPro" id="IPR003000">
    <property type="entry name" value="Sirtuin"/>
</dbReference>
<protein>
    <recommendedName>
        <fullName evidence="1">protein acetyllysine N-acetyltransferase</fullName>
        <ecNumber evidence="1">2.3.1.286</ecNumber>
    </recommendedName>
</protein>
<name>A0A1D9MIL5_9ACTO</name>
<evidence type="ECO:0000256" key="1">
    <source>
        <dbReference type="ARBA" id="ARBA00012928"/>
    </source>
</evidence>
<dbReference type="GO" id="GO:0070403">
    <property type="term" value="F:NAD+ binding"/>
    <property type="evidence" value="ECO:0007669"/>
    <property type="project" value="InterPro"/>
</dbReference>
<proteinExistence type="predicted"/>
<dbReference type="PANTHER" id="PTHR11085:SF4">
    <property type="entry name" value="NAD-DEPENDENT PROTEIN DEACYLASE"/>
    <property type="match status" value="1"/>
</dbReference>
<dbReference type="STRING" id="1912795.BK816_01570"/>
<sequence length="247" mass="26784">MDENALLDELAGWISQARRGVFFGGAGVSTDSGIPDFRSAAGLYAQRGEGDSPEYLLSHECLMYEPEKFYHLYKNELVHPEAKPNAAHEAVNTLVDRGHLSCVVTQNIDGLHQAAGTQKVFELHGSTARHYCVGPAAHEATLEQVMQAEGVPYCQQCGEMIRPDVVLYGEALDENMIEGSVTALAAADLVIVGGTSLNVYPAAGFLRYYQGDRLVLINAEPTAWDSRADLVIHGRLGQVLTAALERL</sequence>
<organism evidence="6 7">
    <name type="scientific">Boudabousia tangfeifanii</name>
    <dbReference type="NCBI Taxonomy" id="1912795"/>
    <lineage>
        <taxon>Bacteria</taxon>
        <taxon>Bacillati</taxon>
        <taxon>Actinomycetota</taxon>
        <taxon>Actinomycetes</taxon>
        <taxon>Actinomycetales</taxon>
        <taxon>Actinomycetaceae</taxon>
        <taxon>Boudabousia</taxon>
    </lineage>
</organism>
<keyword evidence="7" id="KW-1185">Reference proteome</keyword>
<dbReference type="Gene3D" id="3.40.50.1220">
    <property type="entry name" value="TPP-binding domain"/>
    <property type="match status" value="1"/>
</dbReference>
<evidence type="ECO:0000259" key="5">
    <source>
        <dbReference type="PROSITE" id="PS50305"/>
    </source>
</evidence>
<dbReference type="InterPro" id="IPR026590">
    <property type="entry name" value="Ssirtuin_cat_dom"/>
</dbReference>
<dbReference type="EC" id="2.3.1.286" evidence="1"/>
<keyword evidence="3" id="KW-0520">NAD</keyword>